<evidence type="ECO:0000313" key="1">
    <source>
        <dbReference type="EMBL" id="KAK2547053.1"/>
    </source>
</evidence>
<reference evidence="1" key="2">
    <citation type="journal article" date="2023" name="Science">
        <title>Genomic signatures of disease resistance in endangered staghorn corals.</title>
        <authorList>
            <person name="Vollmer S.V."/>
            <person name="Selwyn J.D."/>
            <person name="Despard B.A."/>
            <person name="Roesel C.L."/>
        </authorList>
    </citation>
    <scope>NUCLEOTIDE SEQUENCE</scope>
    <source>
        <strain evidence="1">K2</strain>
    </source>
</reference>
<name>A0AAD9URE0_ACRCE</name>
<dbReference type="EMBL" id="JARQWQ010000222">
    <property type="protein sequence ID" value="KAK2547053.1"/>
    <property type="molecule type" value="Genomic_DNA"/>
</dbReference>
<accession>A0AAD9URE0</accession>
<dbReference type="Proteomes" id="UP001249851">
    <property type="component" value="Unassembled WGS sequence"/>
</dbReference>
<reference evidence="1" key="1">
    <citation type="journal article" date="2023" name="G3 (Bethesda)">
        <title>Whole genome assembly and annotation of the endangered Caribbean coral Acropora cervicornis.</title>
        <authorList>
            <person name="Selwyn J.D."/>
            <person name="Vollmer S.V."/>
        </authorList>
    </citation>
    <scope>NUCLEOTIDE SEQUENCE</scope>
    <source>
        <strain evidence="1">K2</strain>
    </source>
</reference>
<dbReference type="AlphaFoldDB" id="A0AAD9URE0"/>
<keyword evidence="2" id="KW-1185">Reference proteome</keyword>
<evidence type="ECO:0000313" key="2">
    <source>
        <dbReference type="Proteomes" id="UP001249851"/>
    </source>
</evidence>
<proteinExistence type="predicted"/>
<organism evidence="1 2">
    <name type="scientific">Acropora cervicornis</name>
    <name type="common">Staghorn coral</name>
    <dbReference type="NCBI Taxonomy" id="6130"/>
    <lineage>
        <taxon>Eukaryota</taxon>
        <taxon>Metazoa</taxon>
        <taxon>Cnidaria</taxon>
        <taxon>Anthozoa</taxon>
        <taxon>Hexacorallia</taxon>
        <taxon>Scleractinia</taxon>
        <taxon>Astrocoeniina</taxon>
        <taxon>Acroporidae</taxon>
        <taxon>Acropora</taxon>
    </lineage>
</organism>
<evidence type="ECO:0008006" key="3">
    <source>
        <dbReference type="Google" id="ProtNLM"/>
    </source>
</evidence>
<comment type="caution">
    <text evidence="1">The sequence shown here is derived from an EMBL/GenBank/DDBJ whole genome shotgun (WGS) entry which is preliminary data.</text>
</comment>
<protein>
    <recommendedName>
        <fullName evidence="3">Ig-like domain-containing protein</fullName>
    </recommendedName>
</protein>
<sequence length="183" mass="19614">MQLNLTLVWTYTLDGTVVVAQFNVITDSGRGVLIGKTIGPGVITVEPEYQARFRAQGTNTRAELNILEVQTSDEATYRMNVIPTGSGFLSQLVVVIVNSPHITLTKLSDNSVILMPLTGIRRKDAGKYRCTADNGIESPATGDLWIVVQYSVEATGSGENVTVVGAVAKTFTCPTDGNPEPNI</sequence>
<gene>
    <name evidence="1" type="ORF">P5673_033186</name>
</gene>